<feature type="domain" description="BTB" evidence="1">
    <location>
        <begin position="1"/>
        <end position="47"/>
    </location>
</feature>
<dbReference type="PANTHER" id="PTHR45774:SF4">
    <property type="entry name" value="AXUNDEAD, ISOFORM F"/>
    <property type="match status" value="1"/>
</dbReference>
<dbReference type="SMART" id="SM00875">
    <property type="entry name" value="BACK"/>
    <property type="match status" value="1"/>
</dbReference>
<dbReference type="GO" id="GO:0005829">
    <property type="term" value="C:cytosol"/>
    <property type="evidence" value="ECO:0007669"/>
    <property type="project" value="TreeGrafter"/>
</dbReference>
<evidence type="ECO:0000259" key="1">
    <source>
        <dbReference type="PROSITE" id="PS50097"/>
    </source>
</evidence>
<dbReference type="CDD" id="cd14733">
    <property type="entry name" value="BACK"/>
    <property type="match status" value="1"/>
</dbReference>
<organism evidence="2 3">
    <name type="scientific">Trichonephila inaurata madagascariensis</name>
    <dbReference type="NCBI Taxonomy" id="2747483"/>
    <lineage>
        <taxon>Eukaryota</taxon>
        <taxon>Metazoa</taxon>
        <taxon>Ecdysozoa</taxon>
        <taxon>Arthropoda</taxon>
        <taxon>Chelicerata</taxon>
        <taxon>Arachnida</taxon>
        <taxon>Araneae</taxon>
        <taxon>Araneomorphae</taxon>
        <taxon>Entelegynae</taxon>
        <taxon>Araneoidea</taxon>
        <taxon>Nephilidae</taxon>
        <taxon>Trichonephila</taxon>
        <taxon>Trichonephila inaurata</taxon>
    </lineage>
</organism>
<dbReference type="InterPro" id="IPR011333">
    <property type="entry name" value="SKP1/BTB/POZ_sf"/>
</dbReference>
<dbReference type="Pfam" id="PF07707">
    <property type="entry name" value="BACK"/>
    <property type="match status" value="1"/>
</dbReference>
<name>A0A8X6Y769_9ARAC</name>
<dbReference type="PANTHER" id="PTHR45774">
    <property type="entry name" value="BTB/POZ DOMAIN-CONTAINING"/>
    <property type="match status" value="1"/>
</dbReference>
<dbReference type="GO" id="GO:0022008">
    <property type="term" value="P:neurogenesis"/>
    <property type="evidence" value="ECO:0007669"/>
    <property type="project" value="TreeGrafter"/>
</dbReference>
<protein>
    <submittedName>
        <fullName evidence="2">BACK domain-containing protein</fullName>
    </submittedName>
</protein>
<proteinExistence type="predicted"/>
<dbReference type="InterPro" id="IPR011705">
    <property type="entry name" value="BACK"/>
</dbReference>
<evidence type="ECO:0000313" key="2">
    <source>
        <dbReference type="EMBL" id="GFY67376.1"/>
    </source>
</evidence>
<accession>A0A8X6Y769</accession>
<dbReference type="OrthoDB" id="6430802at2759"/>
<sequence length="288" mass="33514">MSEVFRTMLETDMIEKRSKNITIRDSCPYAVKQFLKYLYVGTVDFNNWTQAVNLLKIAHKYSVQTLINLSEAYLVTTVVFSNACLLHELSRTYSLKILKKQTQGFILDAGFMVSATDGFFNLRSRSLESFLSSCHFNVENEGTILTCLREWAVCECSRRCMSLSRTNVLSAMEPFLKYIRWALIPESHRTFVPRYLADKYRDDQLSLRRPFFVPPSLQFHIHYLKFVVELGSFHDQNQQNGFHSNVNFLKFSVDNHVYLAGFRIVGLFRTYTRFLTGKRHLNGMLLGS</sequence>
<comment type="caution">
    <text evidence="2">The sequence shown here is derived from an EMBL/GenBank/DDBJ whole genome shotgun (WGS) entry which is preliminary data.</text>
</comment>
<dbReference type="Gene3D" id="1.25.40.420">
    <property type="match status" value="1"/>
</dbReference>
<keyword evidence="3" id="KW-1185">Reference proteome</keyword>
<dbReference type="InterPro" id="IPR000210">
    <property type="entry name" value="BTB/POZ_dom"/>
</dbReference>
<gene>
    <name evidence="2" type="primary">AVEN_117510_1</name>
    <name evidence="2" type="ORF">TNIN_321721</name>
</gene>
<dbReference type="Pfam" id="PF00651">
    <property type="entry name" value="BTB"/>
    <property type="match status" value="1"/>
</dbReference>
<dbReference type="PROSITE" id="PS50097">
    <property type="entry name" value="BTB"/>
    <property type="match status" value="1"/>
</dbReference>
<dbReference type="SUPFAM" id="SSF54695">
    <property type="entry name" value="POZ domain"/>
    <property type="match status" value="1"/>
</dbReference>
<reference evidence="2" key="1">
    <citation type="submission" date="2020-08" db="EMBL/GenBank/DDBJ databases">
        <title>Multicomponent nature underlies the extraordinary mechanical properties of spider dragline silk.</title>
        <authorList>
            <person name="Kono N."/>
            <person name="Nakamura H."/>
            <person name="Mori M."/>
            <person name="Yoshida Y."/>
            <person name="Ohtoshi R."/>
            <person name="Malay A.D."/>
            <person name="Moran D.A.P."/>
            <person name="Tomita M."/>
            <person name="Numata K."/>
            <person name="Arakawa K."/>
        </authorList>
    </citation>
    <scope>NUCLEOTIDE SEQUENCE</scope>
</reference>
<dbReference type="CDD" id="cd18186">
    <property type="entry name" value="BTB_POZ_ZBTB_KLHL-like"/>
    <property type="match status" value="1"/>
</dbReference>
<evidence type="ECO:0000313" key="3">
    <source>
        <dbReference type="Proteomes" id="UP000886998"/>
    </source>
</evidence>
<dbReference type="Gene3D" id="3.30.710.10">
    <property type="entry name" value="Potassium Channel Kv1.1, Chain A"/>
    <property type="match status" value="1"/>
</dbReference>
<dbReference type="Proteomes" id="UP000886998">
    <property type="component" value="Unassembled WGS sequence"/>
</dbReference>
<dbReference type="AlphaFoldDB" id="A0A8X6Y769"/>
<dbReference type="EMBL" id="BMAV01016534">
    <property type="protein sequence ID" value="GFY67376.1"/>
    <property type="molecule type" value="Genomic_DNA"/>
</dbReference>